<evidence type="ECO:0000313" key="1">
    <source>
        <dbReference type="EMBL" id="TFJ94125.1"/>
    </source>
</evidence>
<dbReference type="RefSeq" id="WP_135108440.1">
    <property type="nucleotide sequence ID" value="NZ_SRHY01000002.1"/>
</dbReference>
<evidence type="ECO:0008006" key="3">
    <source>
        <dbReference type="Google" id="ProtNLM"/>
    </source>
</evidence>
<sequence length="43" mass="4764">MKSVEIDALQAGKKTNEFVQEKPKRNASCLCGNGKKYKKCCGE</sequence>
<proteinExistence type="predicted"/>
<dbReference type="EMBL" id="SRHY01000002">
    <property type="protein sequence ID" value="TFJ94125.1"/>
    <property type="molecule type" value="Genomic_DNA"/>
</dbReference>
<reference evidence="1 2" key="1">
    <citation type="submission" date="2019-03" db="EMBL/GenBank/DDBJ databases">
        <title>Genome sequence of Lentibacillus salicampi ATCC BAA-719.</title>
        <authorList>
            <person name="Maclea K.S."/>
            <person name="Simoes Junior M."/>
        </authorList>
    </citation>
    <scope>NUCLEOTIDE SEQUENCE [LARGE SCALE GENOMIC DNA]</scope>
    <source>
        <strain evidence="1 2">ATCC BAA-719</strain>
    </source>
</reference>
<dbReference type="InterPro" id="IPR004027">
    <property type="entry name" value="SEC_C_motif"/>
</dbReference>
<dbReference type="Proteomes" id="UP000298484">
    <property type="component" value="Unassembled WGS sequence"/>
</dbReference>
<protein>
    <recommendedName>
        <fullName evidence="3">Zinc chelation protein SecC</fullName>
    </recommendedName>
</protein>
<keyword evidence="2" id="KW-1185">Reference proteome</keyword>
<organism evidence="1 2">
    <name type="scientific">Lentibacillus salicampi</name>
    <dbReference type="NCBI Taxonomy" id="175306"/>
    <lineage>
        <taxon>Bacteria</taxon>
        <taxon>Bacillati</taxon>
        <taxon>Bacillota</taxon>
        <taxon>Bacilli</taxon>
        <taxon>Bacillales</taxon>
        <taxon>Bacillaceae</taxon>
        <taxon>Lentibacillus</taxon>
    </lineage>
</organism>
<name>A0A4Y9AFC5_9BACI</name>
<gene>
    <name evidence="1" type="ORF">E4U82_02360</name>
</gene>
<dbReference type="SUPFAM" id="SSF103642">
    <property type="entry name" value="Sec-C motif"/>
    <property type="match status" value="1"/>
</dbReference>
<dbReference type="Gene3D" id="3.10.450.50">
    <property type="match status" value="1"/>
</dbReference>
<accession>A0A4Y9AFC5</accession>
<comment type="caution">
    <text evidence="1">The sequence shown here is derived from an EMBL/GenBank/DDBJ whole genome shotgun (WGS) entry which is preliminary data.</text>
</comment>
<dbReference type="AlphaFoldDB" id="A0A4Y9AFC5"/>
<evidence type="ECO:0000313" key="2">
    <source>
        <dbReference type="Proteomes" id="UP000298484"/>
    </source>
</evidence>
<dbReference type="Pfam" id="PF02810">
    <property type="entry name" value="SEC-C"/>
    <property type="match status" value="1"/>
</dbReference>